<dbReference type="GO" id="GO:0052621">
    <property type="term" value="F:diguanylate cyclase activity"/>
    <property type="evidence" value="ECO:0007669"/>
    <property type="project" value="UniProtKB-EC"/>
</dbReference>
<dbReference type="Pfam" id="PF00990">
    <property type="entry name" value="GGDEF"/>
    <property type="match status" value="1"/>
</dbReference>
<proteinExistence type="predicted"/>
<keyword evidence="5" id="KW-0175">Coiled coil</keyword>
<dbReference type="GO" id="GO:0043709">
    <property type="term" value="P:cell adhesion involved in single-species biofilm formation"/>
    <property type="evidence" value="ECO:0007669"/>
    <property type="project" value="TreeGrafter"/>
</dbReference>
<protein>
    <recommendedName>
        <fullName evidence="2">diguanylate cyclase</fullName>
        <ecNumber evidence="2">2.7.7.65</ecNumber>
    </recommendedName>
</protein>
<sequence length="484" mass="54471">MKNEAAHTFIADILVVDDIRENLRLLSKMLVAQGYHVRPVSSGARAISAIQDQYPDLILLDIIMPGMDGYEVCRQLQADESTRDIPIIFISALNETFDKVKAFAVGGRDYISKPFNEKEVMARVKTHLSLHFTQQSLKTEIAERKRVEHTLRQYNQDLALVNRMGQALQACQVEQDTYEVITDTCIQLFPGSSGQLLISRQSDTELESVAHWGDASAALQPIHAADFVYPDTPHAVVYPDAGQTVSQFGYSQQAQRFYVPVTSQNKLLAVLSIALEHEETENLADDLQHSIKSKHLLIIEMTEHYALALVNLRLREMLRIESIHDPLTGLYNRRHMEASLEREIHRAQRHQKPVAILMLDIDHFKIFNDTYGHKAGDAVLKEVGELLNASCRGEDIACRYGGEEFLLILPNAMLENTLKRAERLLQTVRQHHVSYQKKNLAITASMGMAAYPEHGSDIQELVGAADAALYQAKEQGRDQVVLAV</sequence>
<evidence type="ECO:0000256" key="4">
    <source>
        <dbReference type="PROSITE-ProRule" id="PRU00169"/>
    </source>
</evidence>
<evidence type="ECO:0000259" key="6">
    <source>
        <dbReference type="PROSITE" id="PS50110"/>
    </source>
</evidence>
<dbReference type="SMART" id="SM00448">
    <property type="entry name" value="REC"/>
    <property type="match status" value="1"/>
</dbReference>
<dbReference type="SUPFAM" id="SSF55073">
    <property type="entry name" value="Nucleotide cyclase"/>
    <property type="match status" value="1"/>
</dbReference>
<dbReference type="InterPro" id="IPR050469">
    <property type="entry name" value="Diguanylate_Cyclase"/>
</dbReference>
<dbReference type="GO" id="GO:0000160">
    <property type="term" value="P:phosphorelay signal transduction system"/>
    <property type="evidence" value="ECO:0007669"/>
    <property type="project" value="InterPro"/>
</dbReference>
<dbReference type="PANTHER" id="PTHR45138">
    <property type="entry name" value="REGULATORY COMPONENTS OF SENSORY TRANSDUCTION SYSTEM"/>
    <property type="match status" value="1"/>
</dbReference>
<keyword evidence="4" id="KW-0597">Phosphoprotein</keyword>
<name>A0A1H6FI27_9GAMM</name>
<feature type="domain" description="GGDEF" evidence="7">
    <location>
        <begin position="352"/>
        <end position="484"/>
    </location>
</feature>
<organism evidence="8 9">
    <name type="scientific">Candidatus Venteria ishoeyi</name>
    <dbReference type="NCBI Taxonomy" id="1899563"/>
    <lineage>
        <taxon>Bacteria</taxon>
        <taxon>Pseudomonadati</taxon>
        <taxon>Pseudomonadota</taxon>
        <taxon>Gammaproteobacteria</taxon>
        <taxon>Thiotrichales</taxon>
        <taxon>Thiotrichaceae</taxon>
        <taxon>Venteria</taxon>
    </lineage>
</organism>
<dbReference type="GO" id="GO:0005886">
    <property type="term" value="C:plasma membrane"/>
    <property type="evidence" value="ECO:0007669"/>
    <property type="project" value="TreeGrafter"/>
</dbReference>
<dbReference type="SUPFAM" id="SSF52172">
    <property type="entry name" value="CheY-like"/>
    <property type="match status" value="1"/>
</dbReference>
<feature type="modified residue" description="4-aspartylphosphate" evidence="4">
    <location>
        <position position="61"/>
    </location>
</feature>
<dbReference type="EC" id="2.7.7.65" evidence="2"/>
<reference evidence="8 9" key="1">
    <citation type="submission" date="2016-10" db="EMBL/GenBank/DDBJ databases">
        <authorList>
            <person name="de Groot N.N."/>
        </authorList>
    </citation>
    <scope>NUCLEOTIDE SEQUENCE [LARGE SCALE GENOMIC DNA]</scope>
    <source>
        <strain evidence="8">MBHS1</strain>
    </source>
</reference>
<dbReference type="PANTHER" id="PTHR45138:SF9">
    <property type="entry name" value="DIGUANYLATE CYCLASE DGCM-RELATED"/>
    <property type="match status" value="1"/>
</dbReference>
<dbReference type="PROSITE" id="PS50887">
    <property type="entry name" value="GGDEF"/>
    <property type="match status" value="1"/>
</dbReference>
<dbReference type="Gene3D" id="3.30.70.270">
    <property type="match status" value="1"/>
</dbReference>
<dbReference type="InterPro" id="IPR000160">
    <property type="entry name" value="GGDEF_dom"/>
</dbReference>
<dbReference type="Gene3D" id="3.40.50.2300">
    <property type="match status" value="1"/>
</dbReference>
<gene>
    <name evidence="8" type="primary">pleD_10</name>
    <name evidence="8" type="ORF">MBHS_04922</name>
</gene>
<accession>A0A1H6FI27</accession>
<dbReference type="GO" id="GO:1902201">
    <property type="term" value="P:negative regulation of bacterial-type flagellum-dependent cell motility"/>
    <property type="evidence" value="ECO:0007669"/>
    <property type="project" value="TreeGrafter"/>
</dbReference>
<dbReference type="FunFam" id="3.30.70.270:FF:000001">
    <property type="entry name" value="Diguanylate cyclase domain protein"/>
    <property type="match status" value="1"/>
</dbReference>
<dbReference type="Pfam" id="PF00072">
    <property type="entry name" value="Response_reg"/>
    <property type="match status" value="1"/>
</dbReference>
<evidence type="ECO:0000259" key="7">
    <source>
        <dbReference type="PROSITE" id="PS50887"/>
    </source>
</evidence>
<comment type="cofactor">
    <cofactor evidence="1">
        <name>Mg(2+)</name>
        <dbReference type="ChEBI" id="CHEBI:18420"/>
    </cofactor>
</comment>
<evidence type="ECO:0000256" key="5">
    <source>
        <dbReference type="SAM" id="Coils"/>
    </source>
</evidence>
<dbReference type="PROSITE" id="PS50110">
    <property type="entry name" value="RESPONSE_REGULATORY"/>
    <property type="match status" value="1"/>
</dbReference>
<evidence type="ECO:0000256" key="1">
    <source>
        <dbReference type="ARBA" id="ARBA00001946"/>
    </source>
</evidence>
<dbReference type="AlphaFoldDB" id="A0A1H6FI27"/>
<dbReference type="InterPro" id="IPR011006">
    <property type="entry name" value="CheY-like_superfamily"/>
</dbReference>
<evidence type="ECO:0000256" key="2">
    <source>
        <dbReference type="ARBA" id="ARBA00012528"/>
    </source>
</evidence>
<dbReference type="InterPro" id="IPR001789">
    <property type="entry name" value="Sig_transdc_resp-reg_receiver"/>
</dbReference>
<evidence type="ECO:0000313" key="9">
    <source>
        <dbReference type="Proteomes" id="UP000236724"/>
    </source>
</evidence>
<dbReference type="EMBL" id="FMSV02000557">
    <property type="protein sequence ID" value="SEH09029.1"/>
    <property type="molecule type" value="Genomic_DNA"/>
</dbReference>
<dbReference type="InterPro" id="IPR043128">
    <property type="entry name" value="Rev_trsase/Diguanyl_cyclase"/>
</dbReference>
<feature type="domain" description="Response regulatory" evidence="6">
    <location>
        <begin position="12"/>
        <end position="128"/>
    </location>
</feature>
<dbReference type="NCBIfam" id="TIGR00254">
    <property type="entry name" value="GGDEF"/>
    <property type="match status" value="1"/>
</dbReference>
<dbReference type="Proteomes" id="UP000236724">
    <property type="component" value="Unassembled WGS sequence"/>
</dbReference>
<evidence type="ECO:0000256" key="3">
    <source>
        <dbReference type="ARBA" id="ARBA00034247"/>
    </source>
</evidence>
<feature type="coiled-coil region" evidence="5">
    <location>
        <begin position="411"/>
        <end position="438"/>
    </location>
</feature>
<dbReference type="SMART" id="SM00267">
    <property type="entry name" value="GGDEF"/>
    <property type="match status" value="1"/>
</dbReference>
<dbReference type="CDD" id="cd01949">
    <property type="entry name" value="GGDEF"/>
    <property type="match status" value="1"/>
</dbReference>
<dbReference type="CDD" id="cd19920">
    <property type="entry name" value="REC_PA4781-like"/>
    <property type="match status" value="1"/>
</dbReference>
<dbReference type="InterPro" id="IPR029787">
    <property type="entry name" value="Nucleotide_cyclase"/>
</dbReference>
<keyword evidence="9" id="KW-1185">Reference proteome</keyword>
<comment type="catalytic activity">
    <reaction evidence="3">
        <text>2 GTP = 3',3'-c-di-GMP + 2 diphosphate</text>
        <dbReference type="Rhea" id="RHEA:24898"/>
        <dbReference type="ChEBI" id="CHEBI:33019"/>
        <dbReference type="ChEBI" id="CHEBI:37565"/>
        <dbReference type="ChEBI" id="CHEBI:58805"/>
        <dbReference type="EC" id="2.7.7.65"/>
    </reaction>
</comment>
<evidence type="ECO:0000313" key="8">
    <source>
        <dbReference type="EMBL" id="SEH09029.1"/>
    </source>
</evidence>